<protein>
    <submittedName>
        <fullName evidence="1">Uncharacterized protein</fullName>
    </submittedName>
</protein>
<name>A0A9X4LQ61_9BURK</name>
<keyword evidence="2" id="KW-1185">Reference proteome</keyword>
<reference evidence="1" key="1">
    <citation type="submission" date="2019-02" db="EMBL/GenBank/DDBJ databases">
        <title>Draft genome of the type strain Pelomonas aquatica CCUG 52575T.</title>
        <authorList>
            <person name="Gomila M."/>
            <person name="Lalucat J."/>
        </authorList>
    </citation>
    <scope>NUCLEOTIDE SEQUENCE</scope>
    <source>
        <strain evidence="1">CCUG 52575</strain>
    </source>
</reference>
<evidence type="ECO:0000313" key="2">
    <source>
        <dbReference type="Proteomes" id="UP001152766"/>
    </source>
</evidence>
<proteinExistence type="predicted"/>
<gene>
    <name evidence="1" type="ORF">EXJ73_21985</name>
</gene>
<dbReference type="RefSeq" id="WP_277583870.1">
    <property type="nucleotide sequence ID" value="NZ_SGUG01000053.1"/>
</dbReference>
<comment type="caution">
    <text evidence="1">The sequence shown here is derived from an EMBL/GenBank/DDBJ whole genome shotgun (WGS) entry which is preliminary data.</text>
</comment>
<feature type="non-terminal residue" evidence="1">
    <location>
        <position position="1"/>
    </location>
</feature>
<organism evidence="1 2">
    <name type="scientific">Pelomonas aquatica</name>
    <dbReference type="NCBI Taxonomy" id="431058"/>
    <lineage>
        <taxon>Bacteria</taxon>
        <taxon>Pseudomonadati</taxon>
        <taxon>Pseudomonadota</taxon>
        <taxon>Betaproteobacteria</taxon>
        <taxon>Burkholderiales</taxon>
        <taxon>Sphaerotilaceae</taxon>
        <taxon>Roseateles</taxon>
    </lineage>
</organism>
<accession>A0A9X4LQ61</accession>
<dbReference type="Pfam" id="PF14175">
    <property type="entry name" value="YaaC"/>
    <property type="match status" value="1"/>
</dbReference>
<dbReference type="Proteomes" id="UP001152766">
    <property type="component" value="Unassembled WGS sequence"/>
</dbReference>
<evidence type="ECO:0000313" key="1">
    <source>
        <dbReference type="EMBL" id="MDG0865135.1"/>
    </source>
</evidence>
<dbReference type="InterPro" id="IPR026988">
    <property type="entry name" value="YaaC-like"/>
</dbReference>
<dbReference type="EMBL" id="SGUG01000053">
    <property type="protein sequence ID" value="MDG0865135.1"/>
    <property type="molecule type" value="Genomic_DNA"/>
</dbReference>
<sequence length="299" mass="33994">EATRLKNCMRQGRELYTSGLAGSLMVKPLNFFYALTAYSYVVVILNNPIRYSLENLPGSHGINYLPNDIKTQFGGDMPQGTFSDLFAAFPTTQVFGRQVDFFQDNEASILAFFNNRYTASCGTLLSMIPEIREYYTLVTGRPSRTYPLEISTTKDPRNVKWELQVGDGEARPAADDVAQSFPGADVSERHGKFVVTFPIADAHKCRATIYTDIRGRFWYIENPFFPVVMPETCLHFLLTNIFSNIMRYSPDHWGDVLLNEVRSDISLITRKYLSAFENKFPVLLLRSISKFFPYVSAEG</sequence>
<dbReference type="AlphaFoldDB" id="A0A9X4LQ61"/>